<keyword evidence="2" id="KW-1185">Reference proteome</keyword>
<reference evidence="1 2" key="1">
    <citation type="journal article" date="2022" name="DNA Res.">
        <title>Chromosomal-level genome assembly of the orchid tree Bauhinia variegata (Leguminosae; Cercidoideae) supports the allotetraploid origin hypothesis of Bauhinia.</title>
        <authorList>
            <person name="Zhong Y."/>
            <person name="Chen Y."/>
            <person name="Zheng D."/>
            <person name="Pang J."/>
            <person name="Liu Y."/>
            <person name="Luo S."/>
            <person name="Meng S."/>
            <person name="Qian L."/>
            <person name="Wei D."/>
            <person name="Dai S."/>
            <person name="Zhou R."/>
        </authorList>
    </citation>
    <scope>NUCLEOTIDE SEQUENCE [LARGE SCALE GENOMIC DNA]</scope>
    <source>
        <strain evidence="1">BV-YZ2020</strain>
    </source>
</reference>
<comment type="caution">
    <text evidence="1">The sequence shown here is derived from an EMBL/GenBank/DDBJ whole genome shotgun (WGS) entry which is preliminary data.</text>
</comment>
<name>A0ACB9NNF6_BAUVA</name>
<protein>
    <submittedName>
        <fullName evidence="1">Uncharacterized protein</fullName>
    </submittedName>
</protein>
<sequence>MNKPRHNEGGTFNQKADFHSGKEVNFVYVRKRKNTEAVKDEMASVNLSSPWSLSDVPRRKRTQKRANGKEKSFSIPKKKLDTGIFGHCLEKLWRRISEDKRKSCAYFDCLWFSLYRSRSSKAKVLTWIKKVDIFSKQYVFVPILCWDHWTLLILCNFGESSQSTSRTRCMLLLDSLEMADPKRFEPEIRKFVLEIYKSQGRAETKDAIYRIPFLVPKVPQQRDGEACGSFVLYFISLFLQKAPENFNMDGYPYFMNKNWFTLESLDNFCEKFDSCEVLYT</sequence>
<evidence type="ECO:0000313" key="2">
    <source>
        <dbReference type="Proteomes" id="UP000828941"/>
    </source>
</evidence>
<accession>A0ACB9NNF6</accession>
<organism evidence="1 2">
    <name type="scientific">Bauhinia variegata</name>
    <name type="common">Purple orchid tree</name>
    <name type="synonym">Phanera variegata</name>
    <dbReference type="NCBI Taxonomy" id="167791"/>
    <lineage>
        <taxon>Eukaryota</taxon>
        <taxon>Viridiplantae</taxon>
        <taxon>Streptophyta</taxon>
        <taxon>Embryophyta</taxon>
        <taxon>Tracheophyta</taxon>
        <taxon>Spermatophyta</taxon>
        <taxon>Magnoliopsida</taxon>
        <taxon>eudicotyledons</taxon>
        <taxon>Gunneridae</taxon>
        <taxon>Pentapetalae</taxon>
        <taxon>rosids</taxon>
        <taxon>fabids</taxon>
        <taxon>Fabales</taxon>
        <taxon>Fabaceae</taxon>
        <taxon>Cercidoideae</taxon>
        <taxon>Cercideae</taxon>
        <taxon>Bauhiniinae</taxon>
        <taxon>Bauhinia</taxon>
    </lineage>
</organism>
<evidence type="ECO:0000313" key="1">
    <source>
        <dbReference type="EMBL" id="KAI4336275.1"/>
    </source>
</evidence>
<proteinExistence type="predicted"/>
<gene>
    <name evidence="1" type="ORF">L6164_014820</name>
</gene>
<dbReference type="Proteomes" id="UP000828941">
    <property type="component" value="Chromosome 6"/>
</dbReference>
<dbReference type="EMBL" id="CM039431">
    <property type="protein sequence ID" value="KAI4336275.1"/>
    <property type="molecule type" value="Genomic_DNA"/>
</dbReference>